<dbReference type="RefSeq" id="WP_183781771.1">
    <property type="nucleotide sequence ID" value="NZ_JACIBS010000001.1"/>
</dbReference>
<proteinExistence type="predicted"/>
<evidence type="ECO:0000256" key="1">
    <source>
        <dbReference type="SAM" id="MobiDB-lite"/>
    </source>
</evidence>
<name>A0A839XNJ4_9PSEU</name>
<protein>
    <submittedName>
        <fullName evidence="4">Putative membrane protein YkoI</fullName>
    </submittedName>
</protein>
<organism evidence="4 5">
    <name type="scientific">Prauserella sediminis</name>
    <dbReference type="NCBI Taxonomy" id="577680"/>
    <lineage>
        <taxon>Bacteria</taxon>
        <taxon>Bacillati</taxon>
        <taxon>Actinomycetota</taxon>
        <taxon>Actinomycetes</taxon>
        <taxon>Pseudonocardiales</taxon>
        <taxon>Pseudonocardiaceae</taxon>
        <taxon>Prauserella</taxon>
        <taxon>Prauserella salsuginis group</taxon>
    </lineage>
</organism>
<evidence type="ECO:0000259" key="3">
    <source>
        <dbReference type="Pfam" id="PF03413"/>
    </source>
</evidence>
<keyword evidence="5" id="KW-1185">Reference proteome</keyword>
<evidence type="ECO:0000313" key="4">
    <source>
        <dbReference type="EMBL" id="MBB3663054.1"/>
    </source>
</evidence>
<evidence type="ECO:0000256" key="2">
    <source>
        <dbReference type="SAM" id="SignalP"/>
    </source>
</evidence>
<dbReference type="Proteomes" id="UP000564573">
    <property type="component" value="Unassembled WGS sequence"/>
</dbReference>
<evidence type="ECO:0000313" key="5">
    <source>
        <dbReference type="Proteomes" id="UP000564573"/>
    </source>
</evidence>
<dbReference type="Gene3D" id="3.10.450.40">
    <property type="match status" value="1"/>
</dbReference>
<reference evidence="4 5" key="1">
    <citation type="submission" date="2020-08" db="EMBL/GenBank/DDBJ databases">
        <title>Sequencing the genomes of 1000 actinobacteria strains.</title>
        <authorList>
            <person name="Klenk H.-P."/>
        </authorList>
    </citation>
    <scope>NUCLEOTIDE SEQUENCE [LARGE SCALE GENOMIC DNA]</scope>
    <source>
        <strain evidence="4 5">DSM 45267</strain>
    </source>
</reference>
<feature type="domain" description="PepSY" evidence="3">
    <location>
        <begin position="109"/>
        <end position="164"/>
    </location>
</feature>
<dbReference type="InterPro" id="IPR025711">
    <property type="entry name" value="PepSY"/>
</dbReference>
<feature type="region of interest" description="Disordered" evidence="1">
    <location>
        <begin position="28"/>
        <end position="109"/>
    </location>
</feature>
<comment type="caution">
    <text evidence="4">The sequence shown here is derived from an EMBL/GenBank/DDBJ whole genome shotgun (WGS) entry which is preliminary data.</text>
</comment>
<sequence length="171" mass="18147">MLGKKKLVGAIAVAGGVLAMSGTAVAFAADGGQSGDSRPASAQQQSERPYTGPDPEDIYTGPGDHYTGPGDHYTGPDSDDIHTGPKGEQAPSHWGNPWPEHCSSEQPAVGAQQAERIALQRVPGASVIEIDLDRCYGLEWEVDLRKGAAEYEIEIDADNGKIVSFEQDRDD</sequence>
<dbReference type="Pfam" id="PF03413">
    <property type="entry name" value="PepSY"/>
    <property type="match status" value="1"/>
</dbReference>
<accession>A0A839XNJ4</accession>
<feature type="chain" id="PRO_5032847307" evidence="2">
    <location>
        <begin position="29"/>
        <end position="171"/>
    </location>
</feature>
<feature type="signal peptide" evidence="2">
    <location>
        <begin position="1"/>
        <end position="28"/>
    </location>
</feature>
<keyword evidence="2" id="KW-0732">Signal</keyword>
<dbReference type="EMBL" id="JACIBS010000001">
    <property type="protein sequence ID" value="MBB3663054.1"/>
    <property type="molecule type" value="Genomic_DNA"/>
</dbReference>
<dbReference type="AlphaFoldDB" id="A0A839XNJ4"/>
<gene>
    <name evidence="4" type="ORF">FB384_001958</name>
</gene>